<feature type="region of interest" description="Disordered" evidence="1">
    <location>
        <begin position="1"/>
        <end position="39"/>
    </location>
</feature>
<dbReference type="InterPro" id="IPR012437">
    <property type="entry name" value="DUF1638"/>
</dbReference>
<protein>
    <submittedName>
        <fullName evidence="3">DUF1638 domain-containing protein</fullName>
    </submittedName>
</protein>
<sequence length="251" mass="26992">MADRGHTAAQMPPDGSGQPASAPQTGGDPPVVSGRRPAPDPAVLAGRTLVIACGALARELLAVIELNAWTHMDVAGIPAKLHNRPEQIPDAVRCKIRSSRRKGYGRILCLYGDCGTGGLLDDMLKAEGVERIDGAHCYAFFTGIEAFEALHDTEPGTFYLTDYLVRHFDSLVWKGLGLDRFPQLRDAYFGNYTRLVYLAQIPAPEIEARAHKAAERLGLAFEARITGLGGLDDFLKARGAPQSSGPVAVKT</sequence>
<evidence type="ECO:0000256" key="1">
    <source>
        <dbReference type="SAM" id="MobiDB-lite"/>
    </source>
</evidence>
<feature type="domain" description="DUF1638" evidence="2">
    <location>
        <begin position="78"/>
        <end position="234"/>
    </location>
</feature>
<accession>A0AAU7XEW5</accession>
<gene>
    <name evidence="3" type="ORF">ABS361_10275</name>
</gene>
<proteinExistence type="predicted"/>
<dbReference type="AlphaFoldDB" id="A0AAU7XEW5"/>
<dbReference type="KEGG" id="mflg:ABS361_10275"/>
<dbReference type="RefSeq" id="WP_407051647.1">
    <property type="nucleotide sequence ID" value="NZ_CP158568.1"/>
</dbReference>
<name>A0AAU7XEW5_9HYPH</name>
<dbReference type="EMBL" id="CP158568">
    <property type="protein sequence ID" value="XBY46554.1"/>
    <property type="molecule type" value="Genomic_DNA"/>
</dbReference>
<evidence type="ECO:0000259" key="2">
    <source>
        <dbReference type="Pfam" id="PF07796"/>
    </source>
</evidence>
<dbReference type="Pfam" id="PF07796">
    <property type="entry name" value="DUF1638"/>
    <property type="match status" value="1"/>
</dbReference>
<organism evidence="3">
    <name type="scientific">Methyloraptor flagellatus</name>
    <dbReference type="NCBI Taxonomy" id="3162530"/>
    <lineage>
        <taxon>Bacteria</taxon>
        <taxon>Pseudomonadati</taxon>
        <taxon>Pseudomonadota</taxon>
        <taxon>Alphaproteobacteria</taxon>
        <taxon>Hyphomicrobiales</taxon>
        <taxon>Ancalomicrobiaceae</taxon>
        <taxon>Methyloraptor</taxon>
    </lineage>
</organism>
<reference evidence="3" key="1">
    <citation type="submission" date="2024-06" db="EMBL/GenBank/DDBJ databases">
        <title>Methylostella associata gen. nov., sp. nov., a novel Ancalomicrobiaceae-affiliated facultatively methylotrophic bacteria that feed on methanotrophs of the genus Methylococcus.</title>
        <authorList>
            <person name="Saltykova V."/>
            <person name="Danilova O.V."/>
            <person name="Oshkin I.Y."/>
            <person name="Belova S.E."/>
            <person name="Pimenov N.V."/>
            <person name="Dedysh S.N."/>
        </authorList>
    </citation>
    <scope>NUCLEOTIDE SEQUENCE</scope>
    <source>
        <strain evidence="3">S20</strain>
    </source>
</reference>
<evidence type="ECO:0000313" key="3">
    <source>
        <dbReference type="EMBL" id="XBY46554.1"/>
    </source>
</evidence>